<dbReference type="InterPro" id="IPR036291">
    <property type="entry name" value="NAD(P)-bd_dom_sf"/>
</dbReference>
<dbReference type="GO" id="GO:0005737">
    <property type="term" value="C:cytoplasm"/>
    <property type="evidence" value="ECO:0007669"/>
    <property type="project" value="TreeGrafter"/>
</dbReference>
<dbReference type="PANTHER" id="PTHR48079:SF6">
    <property type="entry name" value="NAD(P)-BINDING DOMAIN-CONTAINING PROTEIN-RELATED"/>
    <property type="match status" value="1"/>
</dbReference>
<dbReference type="AlphaFoldDB" id="A0A074KQC0"/>
<dbReference type="OrthoDB" id="596910at2"/>
<dbReference type="eggNOG" id="COG0451">
    <property type="taxonomic scope" value="Bacteria"/>
</dbReference>
<feature type="domain" description="NAD-dependent epimerase/dehydratase" evidence="1">
    <location>
        <begin position="3"/>
        <end position="218"/>
    </location>
</feature>
<gene>
    <name evidence="2" type="ORF">EL17_19615</name>
</gene>
<dbReference type="SUPFAM" id="SSF51735">
    <property type="entry name" value="NAD(P)-binding Rossmann-fold domains"/>
    <property type="match status" value="1"/>
</dbReference>
<reference evidence="2 3" key="1">
    <citation type="submission" date="2014-04" db="EMBL/GenBank/DDBJ databases">
        <title>Characterization and application of a salt tolerant electro-active bacterium.</title>
        <authorList>
            <person name="Yang L."/>
            <person name="Wei S."/>
            <person name="Tay Q.X.M."/>
        </authorList>
    </citation>
    <scope>NUCLEOTIDE SEQUENCE [LARGE SCALE GENOMIC DNA]</scope>
    <source>
        <strain evidence="2 3">LY1</strain>
    </source>
</reference>
<proteinExistence type="predicted"/>
<dbReference type="STRING" id="1048983.EL17_19615"/>
<dbReference type="InterPro" id="IPR001509">
    <property type="entry name" value="Epimerase_deHydtase"/>
</dbReference>
<dbReference type="InterPro" id="IPR051783">
    <property type="entry name" value="NAD(P)-dependent_oxidoreduct"/>
</dbReference>
<dbReference type="Proteomes" id="UP000027821">
    <property type="component" value="Unassembled WGS sequence"/>
</dbReference>
<accession>A0A074KQC0</accession>
<sequence length="319" mass="35643">MKILITGITGLFGSYLAREFLSIGEIHGMKRKNSSTELLEDIVTQITWHDGDVGDYQSLESAIEGMDVVIHAAGMVSFLSADEEKLLQVNVEGTANVVNVMLETGVNKLFHISSVAALGRNGDDQVIDENHKWAASPLNTAYSISKYLGELEVWRGAQEGLDVLVVNPSVLLGKLSDKRSSSALYRYVIEGNRFYPKGRLNYIDIRDAASISLQLFKEGKWNERYILNKESIGYKEFFHHTASKAGVKPPQYAVSDRYLGLASVYFKIKGLFVRVPFNKEAAKTSQYKITFDNAKTNLQLQPSYRTLDETLSWALGNEN</sequence>
<evidence type="ECO:0000259" key="1">
    <source>
        <dbReference type="Pfam" id="PF01370"/>
    </source>
</evidence>
<dbReference type="GO" id="GO:0004029">
    <property type="term" value="F:aldehyde dehydrogenase (NAD+) activity"/>
    <property type="evidence" value="ECO:0007669"/>
    <property type="project" value="TreeGrafter"/>
</dbReference>
<evidence type="ECO:0000313" key="3">
    <source>
        <dbReference type="Proteomes" id="UP000027821"/>
    </source>
</evidence>
<protein>
    <submittedName>
        <fullName evidence="2">Dihydroflavonol 4-reductase</fullName>
    </submittedName>
</protein>
<comment type="caution">
    <text evidence="2">The sequence shown here is derived from an EMBL/GenBank/DDBJ whole genome shotgun (WGS) entry which is preliminary data.</text>
</comment>
<organism evidence="2 3">
    <name type="scientific">Anditalea andensis</name>
    <dbReference type="NCBI Taxonomy" id="1048983"/>
    <lineage>
        <taxon>Bacteria</taxon>
        <taxon>Pseudomonadati</taxon>
        <taxon>Bacteroidota</taxon>
        <taxon>Cytophagia</taxon>
        <taxon>Cytophagales</taxon>
        <taxon>Cytophagaceae</taxon>
        <taxon>Anditalea</taxon>
    </lineage>
</organism>
<dbReference type="Gene3D" id="3.40.50.720">
    <property type="entry name" value="NAD(P)-binding Rossmann-like Domain"/>
    <property type="match status" value="1"/>
</dbReference>
<dbReference type="Pfam" id="PF01370">
    <property type="entry name" value="Epimerase"/>
    <property type="match status" value="1"/>
</dbReference>
<dbReference type="EMBL" id="JMIH01000028">
    <property type="protein sequence ID" value="KEO72121.1"/>
    <property type="molecule type" value="Genomic_DNA"/>
</dbReference>
<evidence type="ECO:0000313" key="2">
    <source>
        <dbReference type="EMBL" id="KEO72121.1"/>
    </source>
</evidence>
<dbReference type="PANTHER" id="PTHR48079">
    <property type="entry name" value="PROTEIN YEEZ"/>
    <property type="match status" value="1"/>
</dbReference>
<keyword evidence="3" id="KW-1185">Reference proteome</keyword>
<dbReference type="RefSeq" id="WP_035078387.1">
    <property type="nucleotide sequence ID" value="NZ_JMIH01000028.1"/>
</dbReference>
<name>A0A074KQC0_9BACT</name>